<dbReference type="Gene3D" id="1.20.120.30">
    <property type="entry name" value="Aspartate receptor, ligand-binding domain"/>
    <property type="match status" value="1"/>
</dbReference>
<dbReference type="Pfam" id="PF13682">
    <property type="entry name" value="CZB"/>
    <property type="match status" value="1"/>
</dbReference>
<comment type="caution">
    <text evidence="5">The sequence shown here is derived from an EMBL/GenBank/DDBJ whole genome shotgun (WGS) entry which is preliminary data.</text>
</comment>
<dbReference type="Proteomes" id="UP000645257">
    <property type="component" value="Unassembled WGS sequence"/>
</dbReference>
<dbReference type="GO" id="GO:0004888">
    <property type="term" value="F:transmembrane signaling receptor activity"/>
    <property type="evidence" value="ECO:0007669"/>
    <property type="project" value="InterPro"/>
</dbReference>
<evidence type="ECO:0000256" key="2">
    <source>
        <dbReference type="ARBA" id="ARBA00029447"/>
    </source>
</evidence>
<dbReference type="InterPro" id="IPR025991">
    <property type="entry name" value="Chemoreceptor_zinc-bind_dom"/>
</dbReference>
<name>A0A918P1F0_9NEIS</name>
<protein>
    <submittedName>
        <fullName evidence="5">Chemotaxis protein</fullName>
    </submittedName>
</protein>
<evidence type="ECO:0000313" key="6">
    <source>
        <dbReference type="Proteomes" id="UP000645257"/>
    </source>
</evidence>
<keyword evidence="1 3" id="KW-0807">Transducer</keyword>
<dbReference type="InterPro" id="IPR004090">
    <property type="entry name" value="Chemotax_Me-accpt_rcpt"/>
</dbReference>
<feature type="domain" description="Methyl-accepting transducer" evidence="4">
    <location>
        <begin position="1"/>
        <end position="170"/>
    </location>
</feature>
<keyword evidence="6" id="KW-1185">Reference proteome</keyword>
<comment type="similarity">
    <text evidence="2">Belongs to the methyl-accepting chemotaxis (MCP) protein family.</text>
</comment>
<evidence type="ECO:0000313" key="5">
    <source>
        <dbReference type="EMBL" id="GGY13053.1"/>
    </source>
</evidence>
<accession>A0A918P1F0</accession>
<dbReference type="SMART" id="SM00283">
    <property type="entry name" value="MA"/>
    <property type="match status" value="1"/>
</dbReference>
<gene>
    <name evidence="5" type="ORF">GCM10011289_15300</name>
</gene>
<reference evidence="5" key="2">
    <citation type="submission" date="2020-09" db="EMBL/GenBank/DDBJ databases">
        <authorList>
            <person name="Sun Q."/>
            <person name="Kim S."/>
        </authorList>
    </citation>
    <scope>NUCLEOTIDE SEQUENCE</scope>
    <source>
        <strain evidence="5">KCTC 32182</strain>
    </source>
</reference>
<dbReference type="GO" id="GO:0007165">
    <property type="term" value="P:signal transduction"/>
    <property type="evidence" value="ECO:0007669"/>
    <property type="project" value="UniProtKB-KW"/>
</dbReference>
<sequence>MLDHEFEHASDAAVVIVRAREALDVMMTAFGHVTENQMSTASAMNELAGKTVEIQRFVSLIRDVADQTNLLALNAAIEAARAGEQGRGFAVVADEVRKLAERTAQATSEIALLVGAIDEASQRTREQSSAAAEEARRYQEQSAETTAIMASLGSITEKMAGVIGTSAHMSFVETVKFDHIIFKLQVYKAMLGFIELAPEDLVDHHQCRLGKWYFAGRGHQECQGHPAFARIDAPHADVHRLAREALTAFQSAEYEKARDLLARLETASDAVTDALEALEAQPCGAAR</sequence>
<evidence type="ECO:0000259" key="4">
    <source>
        <dbReference type="PROSITE" id="PS50111"/>
    </source>
</evidence>
<reference evidence="5" key="1">
    <citation type="journal article" date="2014" name="Int. J. Syst. Evol. Microbiol.">
        <title>Complete genome sequence of Corynebacterium casei LMG S-19264T (=DSM 44701T), isolated from a smear-ripened cheese.</title>
        <authorList>
            <consortium name="US DOE Joint Genome Institute (JGI-PGF)"/>
            <person name="Walter F."/>
            <person name="Albersmeier A."/>
            <person name="Kalinowski J."/>
            <person name="Ruckert C."/>
        </authorList>
    </citation>
    <scope>NUCLEOTIDE SEQUENCE</scope>
    <source>
        <strain evidence="5">KCTC 32182</strain>
    </source>
</reference>
<evidence type="ECO:0000256" key="1">
    <source>
        <dbReference type="ARBA" id="ARBA00023224"/>
    </source>
</evidence>
<dbReference type="Pfam" id="PF00015">
    <property type="entry name" value="MCPsignal"/>
    <property type="match status" value="1"/>
</dbReference>
<dbReference type="EMBL" id="BMYX01000007">
    <property type="protein sequence ID" value="GGY13053.1"/>
    <property type="molecule type" value="Genomic_DNA"/>
</dbReference>
<evidence type="ECO:0000256" key="3">
    <source>
        <dbReference type="PROSITE-ProRule" id="PRU00284"/>
    </source>
</evidence>
<dbReference type="Gene3D" id="6.10.250.3200">
    <property type="match status" value="1"/>
</dbReference>
<dbReference type="PROSITE" id="PS50111">
    <property type="entry name" value="CHEMOTAXIS_TRANSDUC_2"/>
    <property type="match status" value="1"/>
</dbReference>
<dbReference type="PANTHER" id="PTHR32089">
    <property type="entry name" value="METHYL-ACCEPTING CHEMOTAXIS PROTEIN MCPB"/>
    <property type="match status" value="1"/>
</dbReference>
<dbReference type="PRINTS" id="PR00260">
    <property type="entry name" value="CHEMTRNSDUCR"/>
</dbReference>
<dbReference type="AlphaFoldDB" id="A0A918P1F0"/>
<dbReference type="GO" id="GO:0016020">
    <property type="term" value="C:membrane"/>
    <property type="evidence" value="ECO:0007669"/>
    <property type="project" value="InterPro"/>
</dbReference>
<dbReference type="InterPro" id="IPR004089">
    <property type="entry name" value="MCPsignal_dom"/>
</dbReference>
<dbReference type="GO" id="GO:0006935">
    <property type="term" value="P:chemotaxis"/>
    <property type="evidence" value="ECO:0007669"/>
    <property type="project" value="InterPro"/>
</dbReference>
<dbReference type="SUPFAM" id="SSF58104">
    <property type="entry name" value="Methyl-accepting chemotaxis protein (MCP) signaling domain"/>
    <property type="match status" value="1"/>
</dbReference>
<dbReference type="PANTHER" id="PTHR32089:SF112">
    <property type="entry name" value="LYSOZYME-LIKE PROTEIN-RELATED"/>
    <property type="match status" value="1"/>
</dbReference>
<proteinExistence type="inferred from homology"/>
<organism evidence="5 6">
    <name type="scientific">Paludibacterium paludis</name>
    <dbReference type="NCBI Taxonomy" id="1225769"/>
    <lineage>
        <taxon>Bacteria</taxon>
        <taxon>Pseudomonadati</taxon>
        <taxon>Pseudomonadota</taxon>
        <taxon>Betaproteobacteria</taxon>
        <taxon>Neisseriales</taxon>
        <taxon>Chromobacteriaceae</taxon>
        <taxon>Paludibacterium</taxon>
    </lineage>
</organism>